<dbReference type="AlphaFoldDB" id="A0A0C2MAI7"/>
<comment type="caution">
    <text evidence="1">The sequence shown here is derived from an EMBL/GenBank/DDBJ whole genome shotgun (WGS) entry which is preliminary data.</text>
</comment>
<reference evidence="1 2" key="1">
    <citation type="journal article" date="2014" name="Genome Biol. Evol.">
        <title>The genome of the myxosporean Thelohanellus kitauei shows adaptations to nutrient acquisition within its fish host.</title>
        <authorList>
            <person name="Yang Y."/>
            <person name="Xiong J."/>
            <person name="Zhou Z."/>
            <person name="Huo F."/>
            <person name="Miao W."/>
            <person name="Ran C."/>
            <person name="Liu Y."/>
            <person name="Zhang J."/>
            <person name="Feng J."/>
            <person name="Wang M."/>
            <person name="Wang M."/>
            <person name="Wang L."/>
            <person name="Yao B."/>
        </authorList>
    </citation>
    <scope>NUCLEOTIDE SEQUENCE [LARGE SCALE GENOMIC DNA]</scope>
    <source>
        <strain evidence="1">Wuqing</strain>
    </source>
</reference>
<dbReference type="Proteomes" id="UP000031668">
    <property type="component" value="Unassembled WGS sequence"/>
</dbReference>
<accession>A0A0C2MAI7</accession>
<evidence type="ECO:0000313" key="1">
    <source>
        <dbReference type="EMBL" id="KII61334.1"/>
    </source>
</evidence>
<proteinExistence type="predicted"/>
<dbReference type="EMBL" id="JWZT01005339">
    <property type="protein sequence ID" value="KII61334.1"/>
    <property type="molecule type" value="Genomic_DNA"/>
</dbReference>
<sequence>MKLVMIWAFGTENGFILWKNHNDELHRDNLSIHLAINDIPGQTLINWGFNNQICCLHCSRILLLLFLDELNQLCLIEKFCFNVQIRLSIVSTEIYLFTYG</sequence>
<keyword evidence="2" id="KW-1185">Reference proteome</keyword>
<organism evidence="1 2">
    <name type="scientific">Thelohanellus kitauei</name>
    <name type="common">Myxosporean</name>
    <dbReference type="NCBI Taxonomy" id="669202"/>
    <lineage>
        <taxon>Eukaryota</taxon>
        <taxon>Metazoa</taxon>
        <taxon>Cnidaria</taxon>
        <taxon>Myxozoa</taxon>
        <taxon>Myxosporea</taxon>
        <taxon>Bivalvulida</taxon>
        <taxon>Platysporina</taxon>
        <taxon>Myxobolidae</taxon>
        <taxon>Thelohanellus</taxon>
    </lineage>
</organism>
<protein>
    <submittedName>
        <fullName evidence="1">Uncharacterized protein</fullName>
    </submittedName>
</protein>
<gene>
    <name evidence="1" type="ORF">RF11_12748</name>
</gene>
<evidence type="ECO:0000313" key="2">
    <source>
        <dbReference type="Proteomes" id="UP000031668"/>
    </source>
</evidence>
<name>A0A0C2MAI7_THEKT</name>